<dbReference type="Gene3D" id="1.20.1070.10">
    <property type="entry name" value="Rhodopsin 7-helix transmembrane proteins"/>
    <property type="match status" value="1"/>
</dbReference>
<feature type="transmembrane region" description="Helical" evidence="8">
    <location>
        <begin position="92"/>
        <end position="113"/>
    </location>
</feature>
<evidence type="ECO:0000256" key="4">
    <source>
        <dbReference type="ARBA" id="ARBA00023040"/>
    </source>
</evidence>
<keyword evidence="4" id="KW-0297">G-protein coupled receptor</keyword>
<comment type="subcellular location">
    <subcellularLocation>
        <location evidence="1">Membrane</location>
        <topology evidence="1">Multi-pass membrane protein</topology>
    </subcellularLocation>
</comment>
<evidence type="ECO:0000313" key="11">
    <source>
        <dbReference type="WBParaSite" id="scaffold9848_cov169.g14323"/>
    </source>
</evidence>
<feature type="domain" description="G-protein coupled receptors family 1 profile" evidence="9">
    <location>
        <begin position="44"/>
        <end position="266"/>
    </location>
</feature>
<evidence type="ECO:0000256" key="6">
    <source>
        <dbReference type="ARBA" id="ARBA00023170"/>
    </source>
</evidence>
<sequence>MNLESNSGQQLQQDVSANSPKNIHQFNEQHSNWTEMDCGWLDEIREIQLRNLRNYFIANLAFSDLLMCTITAPVTLYLSLNFFWPFGKFACQLVASIQAVNILTLSNGVLIALDRFLLTLCPVKWRLAAKAPLICYLFVWICSFIVAAPYGAAVSAEYARMLDPWNSANVELLLPICDREQPQICMEDVKRWDRLPFSRRTYTLTVLAIQYLLPLSALAIAYSQIGSTIRRRGKASTTVHGERKQQIQRRNRKAMFLLLGLVLVYA</sequence>
<accession>A0A915N9N5</accession>
<keyword evidence="5 8" id="KW-0472">Membrane</keyword>
<dbReference type="PROSITE" id="PS50262">
    <property type="entry name" value="G_PROTEIN_RECEP_F1_2"/>
    <property type="match status" value="1"/>
</dbReference>
<organism evidence="10 11">
    <name type="scientific">Meloidogyne javanica</name>
    <name type="common">Root-knot nematode worm</name>
    <dbReference type="NCBI Taxonomy" id="6303"/>
    <lineage>
        <taxon>Eukaryota</taxon>
        <taxon>Metazoa</taxon>
        <taxon>Ecdysozoa</taxon>
        <taxon>Nematoda</taxon>
        <taxon>Chromadorea</taxon>
        <taxon>Rhabditida</taxon>
        <taxon>Tylenchina</taxon>
        <taxon>Tylenchomorpha</taxon>
        <taxon>Tylenchoidea</taxon>
        <taxon>Meloidogynidae</taxon>
        <taxon>Meloidogyninae</taxon>
        <taxon>Meloidogyne</taxon>
        <taxon>Meloidogyne incognita group</taxon>
    </lineage>
</organism>
<feature type="transmembrane region" description="Helical" evidence="8">
    <location>
        <begin position="55"/>
        <end position="80"/>
    </location>
</feature>
<dbReference type="GO" id="GO:0016020">
    <property type="term" value="C:membrane"/>
    <property type="evidence" value="ECO:0007669"/>
    <property type="project" value="UniProtKB-SubCell"/>
</dbReference>
<dbReference type="AlphaFoldDB" id="A0A915N9N5"/>
<evidence type="ECO:0000256" key="1">
    <source>
        <dbReference type="ARBA" id="ARBA00004141"/>
    </source>
</evidence>
<evidence type="ECO:0000256" key="3">
    <source>
        <dbReference type="ARBA" id="ARBA00022989"/>
    </source>
</evidence>
<dbReference type="PANTHER" id="PTHR24235:SF1">
    <property type="entry name" value="G-PROTEIN COUPLED RECEPTORS FAMILY 1 PROFILE DOMAIN-CONTAINING PROTEIN"/>
    <property type="match status" value="1"/>
</dbReference>
<dbReference type="InterPro" id="IPR017452">
    <property type="entry name" value="GPCR_Rhodpsn_7TM"/>
</dbReference>
<evidence type="ECO:0000256" key="8">
    <source>
        <dbReference type="SAM" id="Phobius"/>
    </source>
</evidence>
<dbReference type="Proteomes" id="UP000887561">
    <property type="component" value="Unplaced"/>
</dbReference>
<keyword evidence="7" id="KW-0807">Transducer</keyword>
<dbReference type="SUPFAM" id="SSF81321">
    <property type="entry name" value="Family A G protein-coupled receptor-like"/>
    <property type="match status" value="1"/>
</dbReference>
<evidence type="ECO:0000313" key="10">
    <source>
        <dbReference type="Proteomes" id="UP000887561"/>
    </source>
</evidence>
<dbReference type="WBParaSite" id="scaffold9848_cov169.g14323">
    <property type="protein sequence ID" value="scaffold9848_cov169.g14323"/>
    <property type="gene ID" value="scaffold9848_cov169.g14323"/>
</dbReference>
<dbReference type="Pfam" id="PF00001">
    <property type="entry name" value="7tm_1"/>
    <property type="match status" value="1"/>
</dbReference>
<evidence type="ECO:0000256" key="2">
    <source>
        <dbReference type="ARBA" id="ARBA00022692"/>
    </source>
</evidence>
<proteinExistence type="predicted"/>
<evidence type="ECO:0000259" key="9">
    <source>
        <dbReference type="PROSITE" id="PS50262"/>
    </source>
</evidence>
<dbReference type="PANTHER" id="PTHR24235">
    <property type="entry name" value="NEUROPEPTIDE Y RECEPTOR"/>
    <property type="match status" value="1"/>
</dbReference>
<protein>
    <submittedName>
        <fullName evidence="11">G-protein coupled receptors family 1 profile domain-containing protein</fullName>
    </submittedName>
</protein>
<keyword evidence="10" id="KW-1185">Reference proteome</keyword>
<dbReference type="GO" id="GO:0004930">
    <property type="term" value="F:G protein-coupled receptor activity"/>
    <property type="evidence" value="ECO:0007669"/>
    <property type="project" value="UniProtKB-KW"/>
</dbReference>
<keyword evidence="2 8" id="KW-0812">Transmembrane</keyword>
<feature type="transmembrane region" description="Helical" evidence="8">
    <location>
        <begin position="202"/>
        <end position="222"/>
    </location>
</feature>
<evidence type="ECO:0000256" key="7">
    <source>
        <dbReference type="ARBA" id="ARBA00023224"/>
    </source>
</evidence>
<keyword evidence="3 8" id="KW-1133">Transmembrane helix</keyword>
<name>A0A915N9N5_MELJA</name>
<dbReference type="PRINTS" id="PR00237">
    <property type="entry name" value="GPCRRHODOPSN"/>
</dbReference>
<reference evidence="11" key="1">
    <citation type="submission" date="2022-11" db="UniProtKB">
        <authorList>
            <consortium name="WormBaseParasite"/>
        </authorList>
    </citation>
    <scope>IDENTIFICATION</scope>
</reference>
<evidence type="ECO:0000256" key="5">
    <source>
        <dbReference type="ARBA" id="ARBA00023136"/>
    </source>
</evidence>
<keyword evidence="6" id="KW-0675">Receptor</keyword>
<dbReference type="InterPro" id="IPR000276">
    <property type="entry name" value="GPCR_Rhodpsn"/>
</dbReference>
<feature type="transmembrane region" description="Helical" evidence="8">
    <location>
        <begin position="133"/>
        <end position="152"/>
    </location>
</feature>